<dbReference type="PANTHER" id="PTHR21064:SF6">
    <property type="entry name" value="AMINOGLYCOSIDE PHOSPHOTRANSFERASE DOMAIN-CONTAINING PROTEIN"/>
    <property type="match status" value="1"/>
</dbReference>
<dbReference type="AlphaFoldDB" id="A0A917FIQ4"/>
<dbReference type="Gene3D" id="3.90.1200.10">
    <property type="match status" value="1"/>
</dbReference>
<reference evidence="3" key="1">
    <citation type="journal article" date="2014" name="Int. J. Syst. Evol. Microbiol.">
        <title>Complete genome sequence of Corynebacterium casei LMG S-19264T (=DSM 44701T), isolated from a smear-ripened cheese.</title>
        <authorList>
            <consortium name="US DOE Joint Genome Institute (JGI-PGF)"/>
            <person name="Walter F."/>
            <person name="Albersmeier A."/>
            <person name="Kalinowski J."/>
            <person name="Ruckert C."/>
        </authorList>
    </citation>
    <scope>NUCLEOTIDE SEQUENCE</scope>
    <source>
        <strain evidence="3">CGMCC 1.16134</strain>
    </source>
</reference>
<sequence length="331" mass="38261">MEKLVKTSREIYEDLQESCTKLFNLEFSNPRPLSLGWLNLKWRVESKEGQWVLKQFSKERYSGYDADKVHSEQKTALEEQQRQYKAGIPCARLLAHEGEVMHYSSGGERFVVMEYIAGEHVQAGTLNGQQMYNLGRTCARIHNVANDGHYVQSGPAATQISSRSERIGYWKSLLDKARQTHILQLVNRQLTAACQWEDSLIKDCVQGWAHRDLWTDNLLFNGNELAAVLDFDRFAYDYPELDIARAVMSGAFNTEDLDRDTAAAFLEGYRTERDLPEGTLSRALYLLWSLESVWWIKAEMEGDRPQPLRFAREMDWLATNFTQLQQRFGDL</sequence>
<evidence type="ECO:0000256" key="1">
    <source>
        <dbReference type="ARBA" id="ARBA00038240"/>
    </source>
</evidence>
<dbReference type="PANTHER" id="PTHR21064">
    <property type="entry name" value="AMINOGLYCOSIDE PHOSPHOTRANSFERASE DOMAIN-CONTAINING PROTEIN-RELATED"/>
    <property type="match status" value="1"/>
</dbReference>
<dbReference type="InterPro" id="IPR011009">
    <property type="entry name" value="Kinase-like_dom_sf"/>
</dbReference>
<evidence type="ECO:0000259" key="2">
    <source>
        <dbReference type="Pfam" id="PF01636"/>
    </source>
</evidence>
<gene>
    <name evidence="3" type="ORF">GCM10010912_32110</name>
</gene>
<comment type="similarity">
    <text evidence="1">Belongs to the pseudomonas-type ThrB family.</text>
</comment>
<organism evidence="3 4">
    <name type="scientific">Paenibacillus albidus</name>
    <dbReference type="NCBI Taxonomy" id="2041023"/>
    <lineage>
        <taxon>Bacteria</taxon>
        <taxon>Bacillati</taxon>
        <taxon>Bacillota</taxon>
        <taxon>Bacilli</taxon>
        <taxon>Bacillales</taxon>
        <taxon>Paenibacillaceae</taxon>
        <taxon>Paenibacillus</taxon>
    </lineage>
</organism>
<dbReference type="GO" id="GO:0019202">
    <property type="term" value="F:amino acid kinase activity"/>
    <property type="evidence" value="ECO:0007669"/>
    <property type="project" value="TreeGrafter"/>
</dbReference>
<accession>A0A917FIQ4</accession>
<dbReference type="InterPro" id="IPR050249">
    <property type="entry name" value="Pseudomonas-type_ThrB"/>
</dbReference>
<dbReference type="InterPro" id="IPR002575">
    <property type="entry name" value="Aminoglycoside_PTrfase"/>
</dbReference>
<keyword evidence="4" id="KW-1185">Reference proteome</keyword>
<dbReference type="Proteomes" id="UP000637643">
    <property type="component" value="Unassembled WGS sequence"/>
</dbReference>
<protein>
    <recommendedName>
        <fullName evidence="2">Aminoglycoside phosphotransferase domain-containing protein</fullName>
    </recommendedName>
</protein>
<comment type="caution">
    <text evidence="3">The sequence shown here is derived from an EMBL/GenBank/DDBJ whole genome shotgun (WGS) entry which is preliminary data.</text>
</comment>
<reference evidence="3" key="2">
    <citation type="submission" date="2020-09" db="EMBL/GenBank/DDBJ databases">
        <authorList>
            <person name="Sun Q."/>
            <person name="Zhou Y."/>
        </authorList>
    </citation>
    <scope>NUCLEOTIDE SEQUENCE</scope>
    <source>
        <strain evidence="3">CGMCC 1.16134</strain>
    </source>
</reference>
<dbReference type="Pfam" id="PF01636">
    <property type="entry name" value="APH"/>
    <property type="match status" value="1"/>
</dbReference>
<evidence type="ECO:0000313" key="4">
    <source>
        <dbReference type="Proteomes" id="UP000637643"/>
    </source>
</evidence>
<dbReference type="SUPFAM" id="SSF56112">
    <property type="entry name" value="Protein kinase-like (PK-like)"/>
    <property type="match status" value="1"/>
</dbReference>
<evidence type="ECO:0000313" key="3">
    <source>
        <dbReference type="EMBL" id="GGF84498.1"/>
    </source>
</evidence>
<name>A0A917FIQ4_9BACL</name>
<dbReference type="EMBL" id="BMKR01000012">
    <property type="protein sequence ID" value="GGF84498.1"/>
    <property type="molecule type" value="Genomic_DNA"/>
</dbReference>
<dbReference type="RefSeq" id="WP_189026513.1">
    <property type="nucleotide sequence ID" value="NZ_BMKR01000012.1"/>
</dbReference>
<dbReference type="Gene3D" id="3.30.200.20">
    <property type="entry name" value="Phosphorylase Kinase, domain 1"/>
    <property type="match status" value="1"/>
</dbReference>
<proteinExistence type="inferred from homology"/>
<feature type="domain" description="Aminoglycoside phosphotransferase" evidence="2">
    <location>
        <begin position="31"/>
        <end position="273"/>
    </location>
</feature>